<organism evidence="2 3">
    <name type="scientific">Paraburkholderia phenazinium</name>
    <dbReference type="NCBI Taxonomy" id="60549"/>
    <lineage>
        <taxon>Bacteria</taxon>
        <taxon>Pseudomonadati</taxon>
        <taxon>Pseudomonadota</taxon>
        <taxon>Betaproteobacteria</taxon>
        <taxon>Burkholderiales</taxon>
        <taxon>Burkholderiaceae</taxon>
        <taxon>Paraburkholderia</taxon>
    </lineage>
</organism>
<comment type="subcellular location">
    <subcellularLocation>
        <location evidence="1">Cell outer membrane</location>
    </subcellularLocation>
</comment>
<dbReference type="InterPro" id="IPR011250">
    <property type="entry name" value="OMP/PagP_B-barrel"/>
</dbReference>
<dbReference type="Gene3D" id="2.40.160.20">
    <property type="match status" value="1"/>
</dbReference>
<dbReference type="SUPFAM" id="SSF56925">
    <property type="entry name" value="OMPA-like"/>
    <property type="match status" value="1"/>
</dbReference>
<protein>
    <submittedName>
        <fullName evidence="2">Uncharacterized protein</fullName>
    </submittedName>
</protein>
<gene>
    <name evidence="2" type="ORF">SAMN05444168_7038</name>
</gene>
<dbReference type="AlphaFoldDB" id="A0A1N6KF31"/>
<dbReference type="GO" id="GO:0009279">
    <property type="term" value="C:cell outer membrane"/>
    <property type="evidence" value="ECO:0007669"/>
    <property type="project" value="UniProtKB-SubCell"/>
</dbReference>
<accession>A0A1N6KF31</accession>
<evidence type="ECO:0000313" key="2">
    <source>
        <dbReference type="EMBL" id="SIO55182.1"/>
    </source>
</evidence>
<dbReference type="Proteomes" id="UP000184693">
    <property type="component" value="Unassembled WGS sequence"/>
</dbReference>
<evidence type="ECO:0000313" key="3">
    <source>
        <dbReference type="Proteomes" id="UP000184693"/>
    </source>
</evidence>
<name>A0A1N6KF31_9BURK</name>
<reference evidence="2 3" key="1">
    <citation type="submission" date="2016-11" db="EMBL/GenBank/DDBJ databases">
        <authorList>
            <person name="Jaros S."/>
            <person name="Januszkiewicz K."/>
            <person name="Wedrychowicz H."/>
        </authorList>
    </citation>
    <scope>NUCLEOTIDE SEQUENCE [LARGE SCALE GENOMIC DNA]</scope>
    <source>
        <strain evidence="2 3">GAS86</strain>
    </source>
</reference>
<proteinExistence type="predicted"/>
<sequence length="472" mass="51865">MPIDFEARIAQLLLRAARHRKLVPYGAFHAIFPADYALNRRYAALERTAASICDLQLADYASLLCTDSGLPGPDFYARFKRLHAERYYTVLGADRTRKLKLVEKQRFAREAREEVYRHARAAKEELPADAQEALEAAAAARSAARPVRNAVLGVALVTSGLLGAPAADAQEFSLFGGGSRAGSTNTYTWAFNYQEGLGQYFAASFSWLNEGHIPDHHRDGQMVQLWGRIPVGNPKFVLQAGIGPYRYFDTTTADQGGSYSDTHGWGVVYSVRAAYYASSRWITQLQLNRVHVQRGPDATSVMFGVGYQLDAPDTPGPRDWAAGSSTNVTNNEVAVYLGKTIVNSTSSPSALGGAIEYRRGLARYLDVTLGYLHEGSSKLARRDGITSQLWATRAFFNDKVTLGVGAGAYYAINENENSESPGPGAGKFSGLVTIAGSYRFTRSWDARLEWNRVVTRYNRDSDVIFAGAGYRF</sequence>
<evidence type="ECO:0000256" key="1">
    <source>
        <dbReference type="ARBA" id="ARBA00004442"/>
    </source>
</evidence>
<dbReference type="EMBL" id="FSRM01000002">
    <property type="protein sequence ID" value="SIO55182.1"/>
    <property type="molecule type" value="Genomic_DNA"/>
</dbReference>